<evidence type="ECO:0008006" key="4">
    <source>
        <dbReference type="Google" id="ProtNLM"/>
    </source>
</evidence>
<dbReference type="STRING" id="1166073.SAMN05192530_101324"/>
<name>A0A1H0CIP0_9HYPH</name>
<feature type="compositionally biased region" description="Basic and acidic residues" evidence="1">
    <location>
        <begin position="186"/>
        <end position="200"/>
    </location>
</feature>
<gene>
    <name evidence="2" type="ORF">SAMN05192530_101324</name>
</gene>
<proteinExistence type="predicted"/>
<reference evidence="2 3" key="1">
    <citation type="submission" date="2016-10" db="EMBL/GenBank/DDBJ databases">
        <authorList>
            <person name="de Groot N.N."/>
        </authorList>
    </citation>
    <scope>NUCLEOTIDE SEQUENCE [LARGE SCALE GENOMIC DNA]</scope>
    <source>
        <strain evidence="3">L7-484,KACC 16230,DSM 25025</strain>
    </source>
</reference>
<dbReference type="Proteomes" id="UP000198793">
    <property type="component" value="Unassembled WGS sequence"/>
</dbReference>
<keyword evidence="3" id="KW-1185">Reference proteome</keyword>
<protein>
    <recommendedName>
        <fullName evidence="4">Cell division and transport-associated protein TolA</fullName>
    </recommendedName>
</protein>
<organism evidence="2 3">
    <name type="scientific">Aureimonas jatrophae</name>
    <dbReference type="NCBI Taxonomy" id="1166073"/>
    <lineage>
        <taxon>Bacteria</taxon>
        <taxon>Pseudomonadati</taxon>
        <taxon>Pseudomonadota</taxon>
        <taxon>Alphaproteobacteria</taxon>
        <taxon>Hyphomicrobiales</taxon>
        <taxon>Aurantimonadaceae</taxon>
        <taxon>Aureimonas</taxon>
    </lineage>
</organism>
<evidence type="ECO:0000313" key="3">
    <source>
        <dbReference type="Proteomes" id="UP000198793"/>
    </source>
</evidence>
<dbReference type="EMBL" id="FNIT01000001">
    <property type="protein sequence ID" value="SDN57744.1"/>
    <property type="molecule type" value="Genomic_DNA"/>
</dbReference>
<evidence type="ECO:0000313" key="2">
    <source>
        <dbReference type="EMBL" id="SDN57744.1"/>
    </source>
</evidence>
<feature type="region of interest" description="Disordered" evidence="1">
    <location>
        <begin position="51"/>
        <end position="278"/>
    </location>
</feature>
<feature type="compositionally biased region" description="Basic and acidic residues" evidence="1">
    <location>
        <begin position="212"/>
        <end position="239"/>
    </location>
</feature>
<dbReference type="AlphaFoldDB" id="A0A1H0CIP0"/>
<feature type="compositionally biased region" description="Pro residues" evidence="1">
    <location>
        <begin position="169"/>
        <end position="185"/>
    </location>
</feature>
<feature type="compositionally biased region" description="Pro residues" evidence="1">
    <location>
        <begin position="108"/>
        <end position="137"/>
    </location>
</feature>
<evidence type="ECO:0000256" key="1">
    <source>
        <dbReference type="SAM" id="MobiDB-lite"/>
    </source>
</evidence>
<dbReference type="OrthoDB" id="7161229at2"/>
<dbReference type="PRINTS" id="PR01217">
    <property type="entry name" value="PRICHEXTENSN"/>
</dbReference>
<dbReference type="RefSeq" id="WP_090667893.1">
    <property type="nucleotide sequence ID" value="NZ_FNIT01000001.1"/>
</dbReference>
<sequence>MRSASVASTVLHAAVLTWGLWTFGQPEPLDMGGEALPVSLVPIEEFSQATLGAEDAPLAETSAPTPTKTPEKLPMPAENVGDNETDLPTPPAPKPSPRESVQTAAAEAPPPPPPPTPTAAPTPPEPAPAPEPTPEPPVETAKAEPTPEPAPAEETAPIDELSEIIAKAPPVPEPPRNVPRPQAKPKPPEPVKVAEAKPAEPAKPTPPAKTTETSREKPTDKPKDAKKPATQTSEDKFDADAIAALLNKQESSGGGAKRSTQQASLGRDKATGGTLSQSEMDALRGQISKCWNPPAGNTDAGGFRVKISMQLSPNGEVEGMPQIVQGGGSTGAERAAGEAAVRAVRRCAPYSLPAEKYDTWAEVTVNFDPSQMF</sequence>
<accession>A0A1H0CIP0</accession>
<dbReference type="Gene3D" id="3.30.1150.10">
    <property type="match status" value="1"/>
</dbReference>